<dbReference type="Proteomes" id="UP000094622">
    <property type="component" value="Unassembled WGS sequence"/>
</dbReference>
<gene>
    <name evidence="10" type="ORF">A6302_00099</name>
</gene>
<dbReference type="InterPro" id="IPR043595">
    <property type="entry name" value="FaeB/C/D"/>
</dbReference>
<dbReference type="Gene3D" id="3.40.50.1820">
    <property type="entry name" value="alpha/beta hydrolase"/>
    <property type="match status" value="1"/>
</dbReference>
<dbReference type="AlphaFoldDB" id="A0A1E3H8F3"/>
<dbReference type="OrthoDB" id="9805640at2"/>
<dbReference type="InterPro" id="IPR003140">
    <property type="entry name" value="PLipase/COase/thioEstase"/>
</dbReference>
<dbReference type="GO" id="GO:0005576">
    <property type="term" value="C:extracellular region"/>
    <property type="evidence" value="ECO:0007669"/>
    <property type="project" value="UniProtKB-SubCell"/>
</dbReference>
<keyword evidence="6" id="KW-0119">Carbohydrate metabolism</keyword>
<evidence type="ECO:0000256" key="2">
    <source>
        <dbReference type="ARBA" id="ARBA00022525"/>
    </source>
</evidence>
<dbReference type="GO" id="GO:0030600">
    <property type="term" value="F:feruloyl esterase activity"/>
    <property type="evidence" value="ECO:0007669"/>
    <property type="project" value="InterPro"/>
</dbReference>
<evidence type="ECO:0000256" key="6">
    <source>
        <dbReference type="ARBA" id="ARBA00023277"/>
    </source>
</evidence>
<keyword evidence="7" id="KW-0624">Polysaccharide degradation</keyword>
<dbReference type="PANTHER" id="PTHR38050:SF2">
    <property type="entry name" value="FERULOYL ESTERASE C-RELATED"/>
    <property type="match status" value="1"/>
</dbReference>
<organism evidence="10 11">
    <name type="scientific">Methylobrevis pamukkalensis</name>
    <dbReference type="NCBI Taxonomy" id="1439726"/>
    <lineage>
        <taxon>Bacteria</taxon>
        <taxon>Pseudomonadati</taxon>
        <taxon>Pseudomonadota</taxon>
        <taxon>Alphaproteobacteria</taxon>
        <taxon>Hyphomicrobiales</taxon>
        <taxon>Pleomorphomonadaceae</taxon>
        <taxon>Methylobrevis</taxon>
    </lineage>
</organism>
<accession>A0A1E3H8F3</accession>
<evidence type="ECO:0000313" key="10">
    <source>
        <dbReference type="EMBL" id="ODN72607.1"/>
    </source>
</evidence>
<keyword evidence="4 8" id="KW-0732">Signal</keyword>
<comment type="caution">
    <text evidence="10">The sequence shown here is derived from an EMBL/GenBank/DDBJ whole genome shotgun (WGS) entry which is preliminary data.</text>
</comment>
<keyword evidence="11" id="KW-1185">Reference proteome</keyword>
<reference evidence="10 11" key="1">
    <citation type="submission" date="2016-07" db="EMBL/GenBank/DDBJ databases">
        <title>Draft Genome Sequence of Methylobrevis pamukkalensis PK2.</title>
        <authorList>
            <person name="Vasilenko O.V."/>
            <person name="Doronina N.V."/>
            <person name="Shmareva M.N."/>
            <person name="Tarlachkov S.V."/>
            <person name="Mustakhimov I."/>
            <person name="Trotsenko Y.A."/>
        </authorList>
    </citation>
    <scope>NUCLEOTIDE SEQUENCE [LARGE SCALE GENOMIC DNA]</scope>
    <source>
        <strain evidence="10 11">PK2</strain>
    </source>
</reference>
<dbReference type="PANTHER" id="PTHR38050">
    <property type="match status" value="1"/>
</dbReference>
<evidence type="ECO:0000256" key="3">
    <source>
        <dbReference type="ARBA" id="ARBA00022651"/>
    </source>
</evidence>
<evidence type="ECO:0000256" key="7">
    <source>
        <dbReference type="ARBA" id="ARBA00023326"/>
    </source>
</evidence>
<evidence type="ECO:0000256" key="1">
    <source>
        <dbReference type="ARBA" id="ARBA00004613"/>
    </source>
</evidence>
<name>A0A1E3H8F3_9HYPH</name>
<sequence>MLVRSLAAGVLLGIAACTATLAADCGGGTVCSIRGGDYRIELPADGDVRGAYVFFHGYKSSAALQIGQRGLVDTTLAHHLAFVAVDGLAGRWSFPGNPQQGRDDQAFVADVLTDLETRFGITGPSTVIGGFSIGASMAWYTACLQGDKVAGLVTFSGVFWNPLPQAGDCTRNLPPMVHFHGTADRTFPLSGRAIGSRLHQGDTFRSIAILREQARCDIEQPRTATLDGLACDEAPGCVRGASLLCIHDGGHVVRSGDVDAGLSAVGFPR</sequence>
<feature type="domain" description="Phospholipase/carboxylesterase/thioesterase" evidence="9">
    <location>
        <begin position="114"/>
        <end position="191"/>
    </location>
</feature>
<evidence type="ECO:0000313" key="11">
    <source>
        <dbReference type="Proteomes" id="UP000094622"/>
    </source>
</evidence>
<proteinExistence type="predicted"/>
<evidence type="ECO:0000256" key="4">
    <source>
        <dbReference type="ARBA" id="ARBA00022729"/>
    </source>
</evidence>
<dbReference type="InterPro" id="IPR029058">
    <property type="entry name" value="AB_hydrolase_fold"/>
</dbReference>
<comment type="subcellular location">
    <subcellularLocation>
        <location evidence="1">Secreted</location>
    </subcellularLocation>
</comment>
<evidence type="ECO:0000256" key="8">
    <source>
        <dbReference type="SAM" id="SignalP"/>
    </source>
</evidence>
<keyword evidence="5 10" id="KW-0378">Hydrolase</keyword>
<feature type="chain" id="PRO_5009129033" evidence="8">
    <location>
        <begin position="23"/>
        <end position="269"/>
    </location>
</feature>
<dbReference type="EMBL" id="MCRJ01000001">
    <property type="protein sequence ID" value="ODN72607.1"/>
    <property type="molecule type" value="Genomic_DNA"/>
</dbReference>
<evidence type="ECO:0000259" key="9">
    <source>
        <dbReference type="Pfam" id="PF02230"/>
    </source>
</evidence>
<dbReference type="SUPFAM" id="SSF53474">
    <property type="entry name" value="alpha/beta-Hydrolases"/>
    <property type="match status" value="1"/>
</dbReference>
<dbReference type="PROSITE" id="PS51257">
    <property type="entry name" value="PROKAR_LIPOPROTEIN"/>
    <property type="match status" value="1"/>
</dbReference>
<protein>
    <submittedName>
        <fullName evidence="10">Alpha/beta hydrolase family protein</fullName>
    </submittedName>
</protein>
<dbReference type="PATRIC" id="fig|1439726.3.peg.103"/>
<keyword evidence="2" id="KW-0964">Secreted</keyword>
<feature type="signal peptide" evidence="8">
    <location>
        <begin position="1"/>
        <end position="22"/>
    </location>
</feature>
<dbReference type="GO" id="GO:0045493">
    <property type="term" value="P:xylan catabolic process"/>
    <property type="evidence" value="ECO:0007669"/>
    <property type="project" value="UniProtKB-KW"/>
</dbReference>
<dbReference type="RefSeq" id="WP_069305373.1">
    <property type="nucleotide sequence ID" value="NZ_MCRJ01000001.1"/>
</dbReference>
<evidence type="ECO:0000256" key="5">
    <source>
        <dbReference type="ARBA" id="ARBA00022801"/>
    </source>
</evidence>
<keyword evidence="3" id="KW-0858">Xylan degradation</keyword>
<dbReference type="Pfam" id="PF02230">
    <property type="entry name" value="Abhydrolase_2"/>
    <property type="match status" value="1"/>
</dbReference>